<dbReference type="EMBL" id="KV453948">
    <property type="protein sequence ID" value="ODV70902.1"/>
    <property type="molecule type" value="Genomic_DNA"/>
</dbReference>
<dbReference type="EC" id="2.3.1.48" evidence="3"/>
<sequence length="313" mass="36424">MHHKLEVEDGTYGLLKGPNISKVRLGNHEMGTWYGTAVYFARDHKTLGFKYLNGEKQSRSKSLVNQEETWLEKLYVCDWCFKYTDVEDEFLGHHARCSHRARQPGQIRYLAADVTIRRVRGSRHKLFTQNLCLFTKMFLDNKSMFFAVDYFDFYVVYDNLTNKPMGFFSKELLSTDRNNLACILVFPPYQRRHLGTLLIAFSYELSKAERLISGPEKPLSPFGLMGYLKYWSSTVARELLYGRSCAEDEITLNALSRITGIRIDDITLTLKYMEIVKVENNKLHVDRGCLKNWARKNKLSKAPLLQKECLLVE</sequence>
<evidence type="ECO:0000256" key="2">
    <source>
        <dbReference type="ARBA" id="ARBA00010107"/>
    </source>
</evidence>
<dbReference type="InterPro" id="IPR036388">
    <property type="entry name" value="WH-like_DNA-bd_sf"/>
</dbReference>
<keyword evidence="10" id="KW-0804">Transcription</keyword>
<keyword evidence="9" id="KW-0805">Transcription regulation</keyword>
<reference evidence="15 16" key="1">
    <citation type="journal article" date="2016" name="Proc. Natl. Acad. Sci. U.S.A.">
        <title>Comparative genomics of biotechnologically important yeasts.</title>
        <authorList>
            <person name="Riley R."/>
            <person name="Haridas S."/>
            <person name="Wolfe K.H."/>
            <person name="Lopes M.R."/>
            <person name="Hittinger C.T."/>
            <person name="Goeker M."/>
            <person name="Salamov A.A."/>
            <person name="Wisecaver J.H."/>
            <person name="Long T.M."/>
            <person name="Calvey C.H."/>
            <person name="Aerts A.L."/>
            <person name="Barry K.W."/>
            <person name="Choi C."/>
            <person name="Clum A."/>
            <person name="Coughlan A.Y."/>
            <person name="Deshpande S."/>
            <person name="Douglass A.P."/>
            <person name="Hanson S.J."/>
            <person name="Klenk H.-P."/>
            <person name="LaButti K.M."/>
            <person name="Lapidus A."/>
            <person name="Lindquist E.A."/>
            <person name="Lipzen A.M."/>
            <person name="Meier-Kolthoff J.P."/>
            <person name="Ohm R.A."/>
            <person name="Otillar R.P."/>
            <person name="Pangilinan J.L."/>
            <person name="Peng Y."/>
            <person name="Rokas A."/>
            <person name="Rosa C.A."/>
            <person name="Scheuner C."/>
            <person name="Sibirny A.A."/>
            <person name="Slot J.C."/>
            <person name="Stielow J.B."/>
            <person name="Sun H."/>
            <person name="Kurtzman C.P."/>
            <person name="Blackwell M."/>
            <person name="Grigoriev I.V."/>
            <person name="Jeffries T.W."/>
        </authorList>
    </citation>
    <scope>NUCLEOTIDE SEQUENCE [LARGE SCALE GENOMIC DNA]</scope>
    <source>
        <strain evidence="16">ATCC 18201 / CBS 1600 / BCRC 20928 / JCM 3617 / NBRC 0987 / NRRL Y-1542</strain>
    </source>
</reference>
<gene>
    <name evidence="15" type="ORF">CYBJADRAFT_132610</name>
</gene>
<dbReference type="PROSITE" id="PS51726">
    <property type="entry name" value="MYST_HAT"/>
    <property type="match status" value="1"/>
</dbReference>
<keyword evidence="16" id="KW-1185">Reference proteome</keyword>
<keyword evidence="4" id="KW-0808">Transferase</keyword>
<dbReference type="InterPro" id="IPR050603">
    <property type="entry name" value="MYST_HAT"/>
</dbReference>
<dbReference type="Gene3D" id="3.40.630.30">
    <property type="match status" value="1"/>
</dbReference>
<dbReference type="Proteomes" id="UP000094389">
    <property type="component" value="Unassembled WGS sequence"/>
</dbReference>
<dbReference type="GO" id="GO:0005634">
    <property type="term" value="C:nucleus"/>
    <property type="evidence" value="ECO:0007669"/>
    <property type="project" value="UniProtKB-SubCell"/>
</dbReference>
<evidence type="ECO:0000256" key="6">
    <source>
        <dbReference type="ARBA" id="ARBA00022771"/>
    </source>
</evidence>
<evidence type="ECO:0000256" key="10">
    <source>
        <dbReference type="ARBA" id="ARBA00023163"/>
    </source>
</evidence>
<dbReference type="OMA" id="LDNKSMY"/>
<dbReference type="GeneID" id="30987461"/>
<accession>A0A1E4RUF6</accession>
<keyword evidence="6" id="KW-0863">Zinc-finger</keyword>
<keyword evidence="11" id="KW-0539">Nucleus</keyword>
<dbReference type="RefSeq" id="XP_020067941.1">
    <property type="nucleotide sequence ID" value="XM_020213065.1"/>
</dbReference>
<evidence type="ECO:0000313" key="15">
    <source>
        <dbReference type="EMBL" id="ODV70902.1"/>
    </source>
</evidence>
<evidence type="ECO:0000313" key="16">
    <source>
        <dbReference type="Proteomes" id="UP000094389"/>
    </source>
</evidence>
<dbReference type="SUPFAM" id="SSF55729">
    <property type="entry name" value="Acyl-CoA N-acyltransferases (Nat)"/>
    <property type="match status" value="1"/>
</dbReference>
<dbReference type="PANTHER" id="PTHR10615">
    <property type="entry name" value="HISTONE ACETYLTRANSFERASE"/>
    <property type="match status" value="1"/>
</dbReference>
<keyword evidence="12" id="KW-0012">Acyltransferase</keyword>
<feature type="active site" description="Proton donor/acceptor" evidence="13">
    <location>
        <position position="216"/>
    </location>
</feature>
<organism evidence="15 16">
    <name type="scientific">Cyberlindnera jadinii (strain ATCC 18201 / CBS 1600 / BCRC 20928 / JCM 3617 / NBRC 0987 / NRRL Y-1542)</name>
    <name type="common">Torula yeast</name>
    <name type="synonym">Candida utilis</name>
    <dbReference type="NCBI Taxonomy" id="983966"/>
    <lineage>
        <taxon>Eukaryota</taxon>
        <taxon>Fungi</taxon>
        <taxon>Dikarya</taxon>
        <taxon>Ascomycota</taxon>
        <taxon>Saccharomycotina</taxon>
        <taxon>Saccharomycetes</taxon>
        <taxon>Phaffomycetales</taxon>
        <taxon>Phaffomycetaceae</taxon>
        <taxon>Cyberlindnera</taxon>
    </lineage>
</organism>
<dbReference type="GO" id="GO:0008270">
    <property type="term" value="F:zinc ion binding"/>
    <property type="evidence" value="ECO:0007669"/>
    <property type="project" value="UniProtKB-KW"/>
</dbReference>
<evidence type="ECO:0000256" key="3">
    <source>
        <dbReference type="ARBA" id="ARBA00013184"/>
    </source>
</evidence>
<evidence type="ECO:0000256" key="11">
    <source>
        <dbReference type="ARBA" id="ARBA00023242"/>
    </source>
</evidence>
<keyword evidence="7" id="KW-0862">Zinc</keyword>
<evidence type="ECO:0000256" key="4">
    <source>
        <dbReference type="ARBA" id="ARBA00022679"/>
    </source>
</evidence>
<comment type="similarity">
    <text evidence="2">Belongs to the MYST (SAS/MOZ) family.</text>
</comment>
<keyword evidence="8" id="KW-0007">Acetylation</keyword>
<dbReference type="GO" id="GO:0035267">
    <property type="term" value="C:NuA4 histone acetyltransferase complex"/>
    <property type="evidence" value="ECO:0007669"/>
    <property type="project" value="TreeGrafter"/>
</dbReference>
<evidence type="ECO:0000256" key="7">
    <source>
        <dbReference type="ARBA" id="ARBA00022833"/>
    </source>
</evidence>
<dbReference type="GO" id="GO:0006355">
    <property type="term" value="P:regulation of DNA-templated transcription"/>
    <property type="evidence" value="ECO:0007669"/>
    <property type="project" value="InterPro"/>
</dbReference>
<evidence type="ECO:0000256" key="1">
    <source>
        <dbReference type="ARBA" id="ARBA00004123"/>
    </source>
</evidence>
<dbReference type="InterPro" id="IPR016181">
    <property type="entry name" value="Acyl_CoA_acyltransferase"/>
</dbReference>
<comment type="subcellular location">
    <subcellularLocation>
        <location evidence="1">Nucleus</location>
    </subcellularLocation>
</comment>
<dbReference type="STRING" id="983966.A0A1E4RUF6"/>
<dbReference type="Pfam" id="PF01853">
    <property type="entry name" value="MOZ_SAS"/>
    <property type="match status" value="1"/>
</dbReference>
<dbReference type="Gene3D" id="3.30.60.60">
    <property type="entry name" value="N-acetyl transferase-like"/>
    <property type="match status" value="1"/>
</dbReference>
<proteinExistence type="inferred from homology"/>
<dbReference type="AlphaFoldDB" id="A0A1E4RUF6"/>
<evidence type="ECO:0000256" key="13">
    <source>
        <dbReference type="PIRSR" id="PIRSR602717-51"/>
    </source>
</evidence>
<protein>
    <recommendedName>
        <fullName evidence="3">histone acetyltransferase</fullName>
        <ecNumber evidence="3">2.3.1.48</ecNumber>
    </recommendedName>
</protein>
<name>A0A1E4RUF6_CYBJN</name>
<keyword evidence="5" id="KW-0479">Metal-binding</keyword>
<evidence type="ECO:0000259" key="14">
    <source>
        <dbReference type="PROSITE" id="PS51726"/>
    </source>
</evidence>
<feature type="domain" description="MYST-type HAT" evidence="14">
    <location>
        <begin position="15"/>
        <end position="295"/>
    </location>
</feature>
<dbReference type="InterPro" id="IPR002717">
    <property type="entry name" value="HAT_MYST-type"/>
</dbReference>
<dbReference type="Gene3D" id="1.10.10.10">
    <property type="entry name" value="Winged helix-like DNA-binding domain superfamily/Winged helix DNA-binding domain"/>
    <property type="match status" value="1"/>
</dbReference>
<dbReference type="OrthoDB" id="787137at2759"/>
<evidence type="ECO:0000256" key="8">
    <source>
        <dbReference type="ARBA" id="ARBA00022990"/>
    </source>
</evidence>
<evidence type="ECO:0000256" key="12">
    <source>
        <dbReference type="ARBA" id="ARBA00023315"/>
    </source>
</evidence>
<dbReference type="PANTHER" id="PTHR10615:SF219">
    <property type="entry name" value="HISTONE ACETYLTRANSFERASE KAT5"/>
    <property type="match status" value="1"/>
</dbReference>
<evidence type="ECO:0000256" key="5">
    <source>
        <dbReference type="ARBA" id="ARBA00022723"/>
    </source>
</evidence>
<evidence type="ECO:0000256" key="9">
    <source>
        <dbReference type="ARBA" id="ARBA00023015"/>
    </source>
</evidence>
<dbReference type="GO" id="GO:0046972">
    <property type="term" value="F:histone H4K16 acetyltransferase activity"/>
    <property type="evidence" value="ECO:0007669"/>
    <property type="project" value="TreeGrafter"/>
</dbReference>